<evidence type="ECO:0000313" key="1">
    <source>
        <dbReference type="EMBL" id="SAI69834.1"/>
    </source>
</evidence>
<evidence type="ECO:0000313" key="2">
    <source>
        <dbReference type="Proteomes" id="UP000076825"/>
    </source>
</evidence>
<dbReference type="InterPro" id="IPR029045">
    <property type="entry name" value="ClpP/crotonase-like_dom_sf"/>
</dbReference>
<dbReference type="PANTHER" id="PTHR11941">
    <property type="entry name" value="ENOYL-COA HYDRATASE-RELATED"/>
    <property type="match status" value="1"/>
</dbReference>
<dbReference type="GO" id="GO:0016853">
    <property type="term" value="F:isomerase activity"/>
    <property type="evidence" value="ECO:0007669"/>
    <property type="project" value="UniProtKB-KW"/>
</dbReference>
<dbReference type="SUPFAM" id="SSF52096">
    <property type="entry name" value="ClpP/crotonase"/>
    <property type="match status" value="1"/>
</dbReference>
<dbReference type="GO" id="GO:0006635">
    <property type="term" value="P:fatty acid beta-oxidation"/>
    <property type="evidence" value="ECO:0007669"/>
    <property type="project" value="TreeGrafter"/>
</dbReference>
<gene>
    <name evidence="1" type="primary">echA8_6</name>
    <name evidence="1" type="ORF">SAMEA3906487_01952</name>
</gene>
<dbReference type="GeneID" id="56590771"/>
<dbReference type="PANTHER" id="PTHR11941:SF54">
    <property type="entry name" value="ENOYL-COA HYDRATASE, MITOCHONDRIAL"/>
    <property type="match status" value="1"/>
</dbReference>
<organism evidence="1 2">
    <name type="scientific">Bordetella trematum</name>
    <dbReference type="NCBI Taxonomy" id="123899"/>
    <lineage>
        <taxon>Bacteria</taxon>
        <taxon>Pseudomonadati</taxon>
        <taxon>Pseudomonadota</taxon>
        <taxon>Betaproteobacteria</taxon>
        <taxon>Burkholderiales</taxon>
        <taxon>Alcaligenaceae</taxon>
        <taxon>Bordetella</taxon>
    </lineage>
</organism>
<dbReference type="GO" id="GO:0004300">
    <property type="term" value="F:enoyl-CoA hydratase activity"/>
    <property type="evidence" value="ECO:0007669"/>
    <property type="project" value="UniProtKB-EC"/>
</dbReference>
<accession>A0A157SHN2</accession>
<dbReference type="InterPro" id="IPR001753">
    <property type="entry name" value="Enoyl-CoA_hydra/iso"/>
</dbReference>
<keyword evidence="1" id="KW-0456">Lyase</keyword>
<keyword evidence="1" id="KW-0413">Isomerase</keyword>
<dbReference type="RefSeq" id="WP_025512954.1">
    <property type="nucleotide sequence ID" value="NZ_CP016340.1"/>
</dbReference>
<dbReference type="Proteomes" id="UP000076825">
    <property type="component" value="Chromosome 1"/>
</dbReference>
<reference evidence="1 2" key="1">
    <citation type="submission" date="2016-04" db="EMBL/GenBank/DDBJ databases">
        <authorList>
            <consortium name="Pathogen Informatics"/>
        </authorList>
    </citation>
    <scope>NUCLEOTIDE SEQUENCE [LARGE SCALE GENOMIC DNA]</scope>
    <source>
        <strain evidence="1 2">H044680328</strain>
    </source>
</reference>
<proteinExistence type="predicted"/>
<dbReference type="Gene3D" id="3.90.226.10">
    <property type="entry name" value="2-enoyl-CoA Hydratase, Chain A, domain 1"/>
    <property type="match status" value="1"/>
</dbReference>
<dbReference type="KEGG" id="btrm:SAMEA390648701952"/>
<protein>
    <submittedName>
        <fullName evidence="1">Enoyl-CoA hydratase/isomerase family protein</fullName>
        <ecNumber evidence="1">4.2.1.17</ecNumber>
    </submittedName>
</protein>
<dbReference type="eggNOG" id="COG1024">
    <property type="taxonomic scope" value="Bacteria"/>
</dbReference>
<dbReference type="AlphaFoldDB" id="A0A157SHN2"/>
<dbReference type="OrthoDB" id="8640475at2"/>
<dbReference type="EMBL" id="LT546645">
    <property type="protein sequence ID" value="SAI69834.1"/>
    <property type="molecule type" value="Genomic_DNA"/>
</dbReference>
<dbReference type="STRING" id="123899.SAMEA3906487_01952"/>
<dbReference type="CDD" id="cd06558">
    <property type="entry name" value="crotonase-like"/>
    <property type="match status" value="1"/>
</dbReference>
<dbReference type="EC" id="4.2.1.17" evidence="1"/>
<dbReference type="PATRIC" id="fig|123899.6.peg.1943"/>
<keyword evidence="2" id="KW-1185">Reference proteome</keyword>
<sequence>MIDIQESGPLAVITYDRGERRNALSLQAMEALIGVAQQYQGRFDISAIVLAGSAQAFSAGVDLKDPARWALEGKSLDERRHIAATGARLCQAWESLPQLTIAAVEGCNVGGGIALTLACDWRVMANDAFLYVPEVQIGIPLVWHTVPRLVARVGASRAKQIMLLGEKMSAATALDWGLADWLAEPGQALARARALAGRVTQSPGHVVKMSKQSVNAYANALNYVSTYMDVDQALLCGQSAEASQAREQFHTGEPR</sequence>
<dbReference type="Pfam" id="PF00378">
    <property type="entry name" value="ECH_1"/>
    <property type="match status" value="1"/>
</dbReference>
<name>A0A157SHN2_9BORD</name>